<organism evidence="2 3">
    <name type="scientific">Absicoccus intestinalis</name>
    <dbReference type="NCBI Taxonomy" id="2926319"/>
    <lineage>
        <taxon>Bacteria</taxon>
        <taxon>Bacillati</taxon>
        <taxon>Bacillota</taxon>
        <taxon>Erysipelotrichia</taxon>
        <taxon>Erysipelotrichales</taxon>
        <taxon>Erysipelotrichaceae</taxon>
        <taxon>Absicoccus</taxon>
    </lineage>
</organism>
<sequence length="337" mass="38615">MNLEMFEGVSALIHDPQYRKPLGLPEQVVESYQLLAMGEYNVNFKWIHPLTQKPLLLRINTASQIHVDDSIGYEAHALDLLKESGHTPQVWGCWPKDTHRPYGVLVESWLPGHALDYQTECGLGMQILADIHSIPISVNDGLIVDNDPLAAILKECEDMFSVYVHASNKDAHVEAHIRSMLDTAWQIYKNNPTSMSYRCCVNTELNNGNFLINGNEKTNYLIDWEKPVYSEPAQDLGHFFAPTTTFWKTDILLEKSCVDAVLKEYIQAVDGRFCLDGLIERTYTYLSITCLRGITYCAMAWVQYQQSDRLIHNSETKKKLDQYLEDAFLDQIEKNYL</sequence>
<dbReference type="Gene3D" id="3.90.1200.10">
    <property type="match status" value="1"/>
</dbReference>
<dbReference type="RefSeq" id="WP_320324593.1">
    <property type="nucleotide sequence ID" value="NZ_JALBUS010000001.1"/>
</dbReference>
<keyword evidence="3" id="KW-1185">Reference proteome</keyword>
<dbReference type="InterPro" id="IPR002575">
    <property type="entry name" value="Aminoglycoside_PTrfase"/>
</dbReference>
<dbReference type="InterPro" id="IPR011009">
    <property type="entry name" value="Kinase-like_dom_sf"/>
</dbReference>
<feature type="domain" description="Aminoglycoside phosphotransferase" evidence="1">
    <location>
        <begin position="52"/>
        <end position="242"/>
    </location>
</feature>
<gene>
    <name evidence="2" type="ORF">MOZ64_00120</name>
</gene>
<protein>
    <submittedName>
        <fullName evidence="2">Aminoglycoside phosphotransferase family protein</fullName>
    </submittedName>
</protein>
<evidence type="ECO:0000313" key="2">
    <source>
        <dbReference type="EMBL" id="MDX8416254.1"/>
    </source>
</evidence>
<accession>A0ABU4WI69</accession>
<reference evidence="2 3" key="1">
    <citation type="submission" date="2022-03" db="EMBL/GenBank/DDBJ databases">
        <title>Novel taxa within the pig intestine.</title>
        <authorList>
            <person name="Wylensek D."/>
            <person name="Bishof K."/>
            <person name="Afrizal A."/>
            <person name="Clavel T."/>
        </authorList>
    </citation>
    <scope>NUCLEOTIDE SEQUENCE [LARGE SCALE GENOMIC DNA]</scope>
    <source>
        <strain evidence="2 3">Cla-KB-P134</strain>
    </source>
</reference>
<proteinExistence type="predicted"/>
<dbReference type="Pfam" id="PF01636">
    <property type="entry name" value="APH"/>
    <property type="match status" value="1"/>
</dbReference>
<dbReference type="SUPFAM" id="SSF56112">
    <property type="entry name" value="Protein kinase-like (PK-like)"/>
    <property type="match status" value="1"/>
</dbReference>
<dbReference type="EMBL" id="JALBUS010000001">
    <property type="protein sequence ID" value="MDX8416254.1"/>
    <property type="molecule type" value="Genomic_DNA"/>
</dbReference>
<name>A0ABU4WI69_9FIRM</name>
<dbReference type="Proteomes" id="UP001285244">
    <property type="component" value="Unassembled WGS sequence"/>
</dbReference>
<evidence type="ECO:0000313" key="3">
    <source>
        <dbReference type="Proteomes" id="UP001285244"/>
    </source>
</evidence>
<comment type="caution">
    <text evidence="2">The sequence shown here is derived from an EMBL/GenBank/DDBJ whole genome shotgun (WGS) entry which is preliminary data.</text>
</comment>
<evidence type="ECO:0000259" key="1">
    <source>
        <dbReference type="Pfam" id="PF01636"/>
    </source>
</evidence>